<dbReference type="PROSITE" id="PS51192">
    <property type="entry name" value="HELICASE_ATP_BIND_1"/>
    <property type="match status" value="1"/>
</dbReference>
<dbReference type="PANTHER" id="PTHR47396:SF1">
    <property type="entry name" value="ATP-DEPENDENT HELICASE IRC3-RELATED"/>
    <property type="match status" value="1"/>
</dbReference>
<dbReference type="SUPFAM" id="SSF52540">
    <property type="entry name" value="P-loop containing nucleoside triphosphate hydrolases"/>
    <property type="match status" value="2"/>
</dbReference>
<dbReference type="InterPro" id="IPR006935">
    <property type="entry name" value="Helicase/UvrB_N"/>
</dbReference>
<keyword evidence="4" id="KW-1185">Reference proteome</keyword>
<dbReference type="PATRIC" id="fig|558151.6.peg.55"/>
<reference evidence="3 4" key="1">
    <citation type="journal article" date="2013" name="Int. J. Syst. Evol. Microbiol.">
        <title>Chryseobacterium angstadtii sp. nov., isolated from a newt tank.</title>
        <authorList>
            <person name="Kirk K.E."/>
            <person name="Hoffman J.A."/>
            <person name="Smith K.A."/>
            <person name="Strahan B.L."/>
            <person name="Failor K.C."/>
            <person name="Krebs J.E."/>
            <person name="Gale A.N."/>
            <person name="Do T.D."/>
            <person name="Sontag T.C."/>
            <person name="Batties A.M."/>
            <person name="Mistiszyn K."/>
            <person name="Newman J.D."/>
        </authorList>
    </citation>
    <scope>NUCLEOTIDE SEQUENCE [LARGE SCALE GENOMIC DNA]</scope>
    <source>
        <strain evidence="3 4">KM</strain>
    </source>
</reference>
<dbReference type="InterPro" id="IPR050742">
    <property type="entry name" value="Helicase_Restrict-Modif_Enz"/>
</dbReference>
<dbReference type="PANTHER" id="PTHR47396">
    <property type="entry name" value="TYPE I RESTRICTION ENZYME ECOKI R PROTEIN"/>
    <property type="match status" value="1"/>
</dbReference>
<feature type="transmembrane region" description="Helical" evidence="1">
    <location>
        <begin position="678"/>
        <end position="699"/>
    </location>
</feature>
<dbReference type="RefSeq" id="WP_048504638.1">
    <property type="nucleotide sequence ID" value="NZ_LFND01000001.1"/>
</dbReference>
<accession>A0A0J7LAM9</accession>
<organism evidence="3 4">
    <name type="scientific">Chryseobacterium angstadtii</name>
    <dbReference type="NCBI Taxonomy" id="558151"/>
    <lineage>
        <taxon>Bacteria</taxon>
        <taxon>Pseudomonadati</taxon>
        <taxon>Bacteroidota</taxon>
        <taxon>Flavobacteriia</taxon>
        <taxon>Flavobacteriales</taxon>
        <taxon>Weeksellaceae</taxon>
        <taxon>Chryseobacterium group</taxon>
        <taxon>Chryseobacterium</taxon>
    </lineage>
</organism>
<dbReference type="GO" id="GO:0003677">
    <property type="term" value="F:DNA binding"/>
    <property type="evidence" value="ECO:0007669"/>
    <property type="project" value="InterPro"/>
</dbReference>
<protein>
    <recommendedName>
        <fullName evidence="2">Helicase ATP-binding domain-containing protein</fullName>
    </recommendedName>
</protein>
<dbReference type="InterPro" id="IPR014001">
    <property type="entry name" value="Helicase_ATP-bd"/>
</dbReference>
<comment type="caution">
    <text evidence="3">The sequence shown here is derived from an EMBL/GenBank/DDBJ whole genome shotgun (WGS) entry which is preliminary data.</text>
</comment>
<evidence type="ECO:0000313" key="4">
    <source>
        <dbReference type="Proteomes" id="UP000036261"/>
    </source>
</evidence>
<dbReference type="GO" id="GO:0005829">
    <property type="term" value="C:cytosol"/>
    <property type="evidence" value="ECO:0007669"/>
    <property type="project" value="TreeGrafter"/>
</dbReference>
<gene>
    <name evidence="3" type="ORF">ACM46_00250</name>
</gene>
<dbReference type="InterPro" id="IPR027417">
    <property type="entry name" value="P-loop_NTPase"/>
</dbReference>
<evidence type="ECO:0000313" key="3">
    <source>
        <dbReference type="EMBL" id="KMQ66035.1"/>
    </source>
</evidence>
<dbReference type="EMBL" id="LFND01000001">
    <property type="protein sequence ID" value="KMQ66035.1"/>
    <property type="molecule type" value="Genomic_DNA"/>
</dbReference>
<dbReference type="SMART" id="SM00487">
    <property type="entry name" value="DEXDc"/>
    <property type="match status" value="1"/>
</dbReference>
<dbReference type="Proteomes" id="UP000036261">
    <property type="component" value="Unassembled WGS sequence"/>
</dbReference>
<dbReference type="OrthoDB" id="9759819at2"/>
<evidence type="ECO:0000259" key="2">
    <source>
        <dbReference type="PROSITE" id="PS51192"/>
    </source>
</evidence>
<keyword evidence="1" id="KW-0472">Membrane</keyword>
<keyword evidence="1" id="KW-0812">Transmembrane</keyword>
<proteinExistence type="predicted"/>
<dbReference type="GO" id="GO:0005524">
    <property type="term" value="F:ATP binding"/>
    <property type="evidence" value="ECO:0007669"/>
    <property type="project" value="InterPro"/>
</dbReference>
<keyword evidence="1" id="KW-1133">Transmembrane helix</keyword>
<evidence type="ECO:0000256" key="1">
    <source>
        <dbReference type="SAM" id="Phobius"/>
    </source>
</evidence>
<dbReference type="STRING" id="558151.ACM46_00250"/>
<dbReference type="CDD" id="cd18785">
    <property type="entry name" value="SF2_C"/>
    <property type="match status" value="1"/>
</dbReference>
<sequence>MTIFPAHAKFKYSWRAYQKRFLDDLDGFLTDRHLHVTAPPGSGKTVLGLEVMLRLNKPTLIVAPTLAVKNQWVQRFCELFLDTETVPDWISTDIKAPGLITVTTYQGIHAASGFPDDEDTEVNRKSSRVSLTEIIKKLQKQKVKTFIFDEAHHLKNAWWRSLMELKASMDPTVVSLTATPPFDVSGSEWQKYMALNGPIDVEISVPELMIEGDLCPHQDLVYFTLPSYEEHRKIEHYHTQAAAFFKEIENDDILLNALENHPVYQQPMEHLDWIYENISSYTSGLIYLHFRKKEIPEIHFEIIGDQDQYIPEFNFFWFEELLDFYLIVDEVNFKNEEEHRVALGNRLKRQGFMEKKAISFFNNKNVSQILNSSIGKLEGIKKITEFEFSVLKEDLKMVILTDFIKKEYLSTDTENNLHLDKIGAIPIFEKLRRENIQNKKIGVLTGSIVIIPISAKDKVDELCYKKGISGISFLPVTYDKNYIQINLTEQIKHDIVHIITEIFQYGYIQVLIGTKALLGEGWDAPKMNTLILASFVSSFVLSNQMRGRVIRVDKDCPQKTGNIWHLVCFDSQSDNGGQDMDILKKRFKTFVGISAEKETSIENNFERLNIKTIEREDQIPLINQESFSLANNRKDLAQRWKSALDKGNILVEEIKIPSGDLMAVTNMKMTYLGKMTSNLSKVMISTVLLFGQDLLLGILKNIQAIDSVKNFSWILFLLGGLGLMAYGLKFYRALRQYLKYKYTAGYIGLIGEVVLKCLIYERIITTSPEKMEVVSSGAKSDSYCYLDGGSHYEKSQFIQVLQEVISKIDNPRYLLKQKAKRFFTNKYIYYPVPEIFARNKKGADLFAKIWSEKIEQSELIFTRTIEGRRILLQLRFQSLLKRNADIEHLHKWTR</sequence>
<dbReference type="GO" id="GO:0016787">
    <property type="term" value="F:hydrolase activity"/>
    <property type="evidence" value="ECO:0007669"/>
    <property type="project" value="InterPro"/>
</dbReference>
<dbReference type="AlphaFoldDB" id="A0A0J7LAM9"/>
<feature type="transmembrane region" description="Helical" evidence="1">
    <location>
        <begin position="711"/>
        <end position="731"/>
    </location>
</feature>
<dbReference type="Pfam" id="PF04851">
    <property type="entry name" value="ResIII"/>
    <property type="match status" value="1"/>
</dbReference>
<feature type="domain" description="Helicase ATP-binding" evidence="2">
    <location>
        <begin position="25"/>
        <end position="198"/>
    </location>
</feature>
<name>A0A0J7LAM9_9FLAO</name>
<dbReference type="Gene3D" id="3.40.50.300">
    <property type="entry name" value="P-loop containing nucleotide triphosphate hydrolases"/>
    <property type="match status" value="2"/>
</dbReference>